<feature type="domain" description="4Fe-4S Wbl-type" evidence="1">
    <location>
        <begin position="11"/>
        <end position="73"/>
    </location>
</feature>
<evidence type="ECO:0000259" key="1">
    <source>
        <dbReference type="PROSITE" id="PS51674"/>
    </source>
</evidence>
<reference evidence="2 3" key="1">
    <citation type="submission" date="2019-07" db="EMBL/GenBank/DDBJ databases">
        <title>Whole genome shotgun sequence of Nocardia ninae NBRC 108245.</title>
        <authorList>
            <person name="Hosoyama A."/>
            <person name="Uohara A."/>
            <person name="Ohji S."/>
            <person name="Ichikawa N."/>
        </authorList>
    </citation>
    <scope>NUCLEOTIDE SEQUENCE [LARGE SCALE GENOMIC DNA]</scope>
    <source>
        <strain evidence="2 3">NBRC 108245</strain>
    </source>
</reference>
<name>A0A511MMU5_9NOCA</name>
<proteinExistence type="predicted"/>
<dbReference type="AlphaFoldDB" id="A0A511MMU5"/>
<evidence type="ECO:0000313" key="3">
    <source>
        <dbReference type="Proteomes" id="UP000321424"/>
    </source>
</evidence>
<dbReference type="EMBL" id="BJXA01000060">
    <property type="protein sequence ID" value="GEM41939.1"/>
    <property type="molecule type" value="Genomic_DNA"/>
</dbReference>
<keyword evidence="3" id="KW-1185">Reference proteome</keyword>
<gene>
    <name evidence="2" type="ORF">NN4_64580</name>
</gene>
<dbReference type="InterPro" id="IPR034768">
    <property type="entry name" value="4FE4S_WBL"/>
</dbReference>
<sequence>MAVADWRTRGLCTQPGANPSAWYVENLPANNRDAAAARLCAGCPVPVECASDAIEPIDMTALLGTDEPPDVIEVSGVVRAGVPT</sequence>
<evidence type="ECO:0000313" key="2">
    <source>
        <dbReference type="EMBL" id="GEM41939.1"/>
    </source>
</evidence>
<dbReference type="Proteomes" id="UP000321424">
    <property type="component" value="Unassembled WGS sequence"/>
</dbReference>
<dbReference type="RefSeq" id="WP_147139199.1">
    <property type="nucleotide sequence ID" value="NZ_BJXA01000060.1"/>
</dbReference>
<dbReference type="PROSITE" id="PS51674">
    <property type="entry name" value="4FE4S_WBL"/>
    <property type="match status" value="1"/>
</dbReference>
<accession>A0A511MMU5</accession>
<dbReference type="Pfam" id="PF02467">
    <property type="entry name" value="Whib"/>
    <property type="match status" value="1"/>
</dbReference>
<protein>
    <recommendedName>
        <fullName evidence="1">4Fe-4S Wbl-type domain-containing protein</fullName>
    </recommendedName>
</protein>
<organism evidence="2 3">
    <name type="scientific">Nocardia ninae NBRC 108245</name>
    <dbReference type="NCBI Taxonomy" id="1210091"/>
    <lineage>
        <taxon>Bacteria</taxon>
        <taxon>Bacillati</taxon>
        <taxon>Actinomycetota</taxon>
        <taxon>Actinomycetes</taxon>
        <taxon>Mycobacteriales</taxon>
        <taxon>Nocardiaceae</taxon>
        <taxon>Nocardia</taxon>
    </lineage>
</organism>
<comment type="caution">
    <text evidence="2">The sequence shown here is derived from an EMBL/GenBank/DDBJ whole genome shotgun (WGS) entry which is preliminary data.</text>
</comment>
<dbReference type="OrthoDB" id="4463109at2"/>